<proteinExistence type="predicted"/>
<feature type="region of interest" description="Disordered" evidence="4">
    <location>
        <begin position="1048"/>
        <end position="1067"/>
    </location>
</feature>
<evidence type="ECO:0000313" key="5">
    <source>
        <dbReference type="EMBL" id="TVU12240.1"/>
    </source>
</evidence>
<feature type="region of interest" description="Disordered" evidence="4">
    <location>
        <begin position="876"/>
        <end position="899"/>
    </location>
</feature>
<name>A0A5J9TLP5_9POAL</name>
<dbReference type="GO" id="GO:0005634">
    <property type="term" value="C:nucleus"/>
    <property type="evidence" value="ECO:0007669"/>
    <property type="project" value="TreeGrafter"/>
</dbReference>
<feature type="region of interest" description="Disordered" evidence="4">
    <location>
        <begin position="976"/>
        <end position="1001"/>
    </location>
</feature>
<dbReference type="PANTHER" id="PTHR16088:SF3">
    <property type="entry name" value="GON-4-LIKE PROTEIN"/>
    <property type="match status" value="1"/>
</dbReference>
<sequence>KKTRDWRNRKPASASSTRAPSEPRSGAALPSTTPARPPAGAAPQPTAAAAAAPLNRLFSGLEQGRGSSSSSVDHFISKLAVYVLEGCGQFYCLVNTVASLNMDVDDDVEEDDMDFNPFLREGSPSETSSSLTSEAECEEHCTDNQPSRETYPLNNQGTDNSSGSALPQNRLLSKPVSKDDFGDKISTQVHCENDDGSLNVLEKEVLPNEGARSSTVQSSDHLLLKGSEEDAICRRTRARYSLASYSLEELETFLQESDDDGDPQNVDEEEEYHKFLAAVLSGAGNDTQACQGDENQDDDENDADFELEIEEALESDGDENAENYEDTIIRKDKDGHRPQTRKRRPFTELSGPGSYRHESTKTQLRPLLPYVPPTLLTPEHTLGWQHPSQNALFPSPLISATCAPLVSGFTDQQLGQLHVLIHEHVQLLIQTFSLCVLDPSKQDVASNAKKMIVELVGYRDQALTTSAPFRQFSFESQHLRSLSGVPSESSGYKWVPLIKGPVISILDVSPLQLAPGYLSDVATAVVKYRRSHVDGTADQNRRKEPLFPLLVMDSCKDANNASQGRSNSVPTASSLSSGQIQQKKSLAATLIEGTQKETVALVPSDIARLAQRFFPLFNFSLFPRKPPPAAMANRVLFTDAEDRLSDCRLLALGILEYNNDWGAIQKRFLPCKTNHQIFVRQKNRSSSKAPDNPVKEVRRMKTSPLTIEEKECIREGLKVFKNDWTSVWRFVVPHRDPSQLQRQWRAASGLQKSYNKSEAAKERRRSYEAKRRKLKASMPDSRIAREQEADNNSSEGIENDDDSYVNEAFLEDTDRSMNMMPCQLSLLSKNAGQSMVMQSGTSHDEECDATGNYIEPRKGSGTKLDITTSYIPFISGTSDGPSSVRAPSNTPPTVSSGPLDQLQASRYRKEKGSCVVKLAPDLPPVNLPPSVRVISQVTFHPNATHFNGTSDNAAKDMYHVPPLPFTESAYRQLNLFPNHGTSSSSRLRQSGISNENNTEDGAEQDFQMHPLLFQYPRDVLSSCSHPVRNLINHSRKYDSYPFEKVQLERTNNQTTGSTPGNRSTVNANTIDFHPLLQRTDDATHEEVREDDYQHSTCNMREAQVDDQSTAGQASTNPCDKENNIDLNIHLCSPMELKNSNDLRDTVGKLNVQDMGSRKDKASVSELEIVKACSHHCIQELNEESMQGIVMEQEELSDSEEDSQHVEFECEEMDDSEEEQIESVEASLIENKGTSASVVCGDFHGSNVQIQQGLVQEGATLAQKLQGPSRSARAKLKPETAKRTGSRANHRLPTSRTGEPSGTKSRSSKMQQGQSSALRRSNDSRRTRKNPAPS</sequence>
<accession>A0A5J9TLP5</accession>
<feature type="non-terminal residue" evidence="5">
    <location>
        <position position="1"/>
    </location>
</feature>
<feature type="compositionally biased region" description="Basic and acidic residues" evidence="4">
    <location>
        <begin position="327"/>
        <end position="337"/>
    </location>
</feature>
<feature type="region of interest" description="Disordered" evidence="4">
    <location>
        <begin position="312"/>
        <end position="362"/>
    </location>
</feature>
<dbReference type="GO" id="GO:0003712">
    <property type="term" value="F:transcription coregulator activity"/>
    <property type="evidence" value="ECO:0007669"/>
    <property type="project" value="TreeGrafter"/>
</dbReference>
<feature type="compositionally biased region" description="Polar residues" evidence="4">
    <location>
        <begin position="1291"/>
        <end position="1318"/>
    </location>
</feature>
<feature type="region of interest" description="Disordered" evidence="4">
    <location>
        <begin position="111"/>
        <end position="179"/>
    </location>
</feature>
<dbReference type="Gramene" id="TVU12240">
    <property type="protein sequence ID" value="TVU12240"/>
    <property type="gene ID" value="EJB05_45873"/>
</dbReference>
<keyword evidence="3" id="KW-0539">Nucleus</keyword>
<feature type="compositionally biased region" description="Polar residues" evidence="4">
    <location>
        <begin position="143"/>
        <end position="171"/>
    </location>
</feature>
<feature type="region of interest" description="Disordered" evidence="4">
    <location>
        <begin position="746"/>
        <end position="804"/>
    </location>
</feature>
<feature type="compositionally biased region" description="Low complexity" evidence="4">
    <location>
        <begin position="30"/>
        <end position="47"/>
    </location>
</feature>
<protein>
    <recommendedName>
        <fullName evidence="7">Myb-like domain-containing protein</fullName>
    </recommendedName>
</protein>
<evidence type="ECO:0008006" key="7">
    <source>
        <dbReference type="Google" id="ProtNLM"/>
    </source>
</evidence>
<evidence type="ECO:0000256" key="4">
    <source>
        <dbReference type="SAM" id="MobiDB-lite"/>
    </source>
</evidence>
<dbReference type="PANTHER" id="PTHR16088">
    <property type="entry name" value="YY1 ASSOCIATED PROTEIN-RELATED"/>
    <property type="match status" value="1"/>
</dbReference>
<keyword evidence="6" id="KW-1185">Reference proteome</keyword>
<evidence type="ECO:0000256" key="2">
    <source>
        <dbReference type="ARBA" id="ARBA00023163"/>
    </source>
</evidence>
<dbReference type="Proteomes" id="UP000324897">
    <property type="component" value="Chromosome 3"/>
</dbReference>
<keyword evidence="2" id="KW-0804">Transcription</keyword>
<dbReference type="InterPro" id="IPR052435">
    <property type="entry name" value="YY1-Transcr_Regul"/>
</dbReference>
<feature type="compositionally biased region" description="Acidic residues" evidence="4">
    <location>
        <begin position="312"/>
        <end position="325"/>
    </location>
</feature>
<feature type="compositionally biased region" description="Low complexity" evidence="4">
    <location>
        <begin position="121"/>
        <end position="134"/>
    </location>
</feature>
<feature type="compositionally biased region" description="Basic and acidic residues" evidence="4">
    <location>
        <begin position="758"/>
        <end position="769"/>
    </location>
</feature>
<evidence type="ECO:0000256" key="3">
    <source>
        <dbReference type="ARBA" id="ARBA00023242"/>
    </source>
</evidence>
<dbReference type="EMBL" id="RWGY01000039">
    <property type="protein sequence ID" value="TVU12240.1"/>
    <property type="molecule type" value="Genomic_DNA"/>
</dbReference>
<dbReference type="OrthoDB" id="49309at2759"/>
<feature type="compositionally biased region" description="Low complexity" evidence="4">
    <location>
        <begin position="982"/>
        <end position="993"/>
    </location>
</feature>
<evidence type="ECO:0000313" key="6">
    <source>
        <dbReference type="Proteomes" id="UP000324897"/>
    </source>
</evidence>
<dbReference type="GO" id="GO:0006355">
    <property type="term" value="P:regulation of DNA-templated transcription"/>
    <property type="evidence" value="ECO:0007669"/>
    <property type="project" value="TreeGrafter"/>
</dbReference>
<reference evidence="5 6" key="1">
    <citation type="journal article" date="2019" name="Sci. Rep.">
        <title>A high-quality genome of Eragrostis curvula grass provides insights into Poaceae evolution and supports new strategies to enhance forage quality.</title>
        <authorList>
            <person name="Carballo J."/>
            <person name="Santos B.A.C.M."/>
            <person name="Zappacosta D."/>
            <person name="Garbus I."/>
            <person name="Selva J.P."/>
            <person name="Gallo C.A."/>
            <person name="Diaz A."/>
            <person name="Albertini E."/>
            <person name="Caccamo M."/>
            <person name="Echenique V."/>
        </authorList>
    </citation>
    <scope>NUCLEOTIDE SEQUENCE [LARGE SCALE GENOMIC DNA]</scope>
    <source>
        <strain evidence="6">cv. Victoria</strain>
        <tissue evidence="5">Leaf</tissue>
    </source>
</reference>
<keyword evidence="1" id="KW-0805">Transcription regulation</keyword>
<organism evidence="5 6">
    <name type="scientific">Eragrostis curvula</name>
    <name type="common">weeping love grass</name>
    <dbReference type="NCBI Taxonomy" id="38414"/>
    <lineage>
        <taxon>Eukaryota</taxon>
        <taxon>Viridiplantae</taxon>
        <taxon>Streptophyta</taxon>
        <taxon>Embryophyta</taxon>
        <taxon>Tracheophyta</taxon>
        <taxon>Spermatophyta</taxon>
        <taxon>Magnoliopsida</taxon>
        <taxon>Liliopsida</taxon>
        <taxon>Poales</taxon>
        <taxon>Poaceae</taxon>
        <taxon>PACMAD clade</taxon>
        <taxon>Chloridoideae</taxon>
        <taxon>Eragrostideae</taxon>
        <taxon>Eragrostidinae</taxon>
        <taxon>Eragrostis</taxon>
    </lineage>
</organism>
<feature type="region of interest" description="Disordered" evidence="4">
    <location>
        <begin position="1"/>
        <end position="47"/>
    </location>
</feature>
<evidence type="ECO:0000256" key="1">
    <source>
        <dbReference type="ARBA" id="ARBA00023015"/>
    </source>
</evidence>
<feature type="region of interest" description="Disordered" evidence="4">
    <location>
        <begin position="1262"/>
        <end position="1333"/>
    </location>
</feature>
<gene>
    <name evidence="5" type="ORF">EJB05_45873</name>
</gene>
<comment type="caution">
    <text evidence="5">The sequence shown here is derived from an EMBL/GenBank/DDBJ whole genome shotgun (WGS) entry which is preliminary data.</text>
</comment>